<dbReference type="AlphaFoldDB" id="A0A834IHJ8"/>
<protein>
    <submittedName>
        <fullName evidence="1">Uncharacterized protein</fullName>
    </submittedName>
</protein>
<sequence length="101" mass="11568">MIYKLFIGTPGKVRCPPIGGSGPDRRQNGGGTKCERKVPELEKADFSLIYRHVCGRRWRRGRRESYKLWDVFPKPRLYSHDIAIDVGISILLTFPPIQAAR</sequence>
<reference evidence="1" key="1">
    <citation type="submission" date="2020-08" db="EMBL/GenBank/DDBJ databases">
        <title>Genome sequencing and assembly of the red palm weevil Rhynchophorus ferrugineus.</title>
        <authorList>
            <person name="Dias G.B."/>
            <person name="Bergman C.M."/>
            <person name="Manee M."/>
        </authorList>
    </citation>
    <scope>NUCLEOTIDE SEQUENCE</scope>
    <source>
        <strain evidence="1">AA-2017</strain>
        <tissue evidence="1">Whole larva</tissue>
    </source>
</reference>
<accession>A0A834IHJ8</accession>
<gene>
    <name evidence="1" type="ORF">GWI33_013116</name>
</gene>
<comment type="caution">
    <text evidence="1">The sequence shown here is derived from an EMBL/GenBank/DDBJ whole genome shotgun (WGS) entry which is preliminary data.</text>
</comment>
<evidence type="ECO:0000313" key="1">
    <source>
        <dbReference type="EMBL" id="KAF7274212.1"/>
    </source>
</evidence>
<proteinExistence type="predicted"/>
<name>A0A834IHJ8_RHYFE</name>
<keyword evidence="2" id="KW-1185">Reference proteome</keyword>
<dbReference type="Proteomes" id="UP000625711">
    <property type="component" value="Unassembled WGS sequence"/>
</dbReference>
<organism evidence="1 2">
    <name type="scientific">Rhynchophorus ferrugineus</name>
    <name type="common">Red palm weevil</name>
    <name type="synonym">Curculio ferrugineus</name>
    <dbReference type="NCBI Taxonomy" id="354439"/>
    <lineage>
        <taxon>Eukaryota</taxon>
        <taxon>Metazoa</taxon>
        <taxon>Ecdysozoa</taxon>
        <taxon>Arthropoda</taxon>
        <taxon>Hexapoda</taxon>
        <taxon>Insecta</taxon>
        <taxon>Pterygota</taxon>
        <taxon>Neoptera</taxon>
        <taxon>Endopterygota</taxon>
        <taxon>Coleoptera</taxon>
        <taxon>Polyphaga</taxon>
        <taxon>Cucujiformia</taxon>
        <taxon>Curculionidae</taxon>
        <taxon>Dryophthorinae</taxon>
        <taxon>Rhynchophorus</taxon>
    </lineage>
</organism>
<dbReference type="EMBL" id="JAACXV010013014">
    <property type="protein sequence ID" value="KAF7274212.1"/>
    <property type="molecule type" value="Genomic_DNA"/>
</dbReference>
<evidence type="ECO:0000313" key="2">
    <source>
        <dbReference type="Proteomes" id="UP000625711"/>
    </source>
</evidence>